<feature type="transmembrane region" description="Helical" evidence="1">
    <location>
        <begin position="6"/>
        <end position="24"/>
    </location>
</feature>
<organism evidence="2">
    <name type="scientific">bioreactor metagenome</name>
    <dbReference type="NCBI Taxonomy" id="1076179"/>
    <lineage>
        <taxon>unclassified sequences</taxon>
        <taxon>metagenomes</taxon>
        <taxon>ecological metagenomes</taxon>
    </lineage>
</organism>
<reference evidence="2" key="1">
    <citation type="submission" date="2019-08" db="EMBL/GenBank/DDBJ databases">
        <authorList>
            <person name="Kucharzyk K."/>
            <person name="Murdoch R.W."/>
            <person name="Higgins S."/>
            <person name="Loffler F."/>
        </authorList>
    </citation>
    <scope>NUCLEOTIDE SEQUENCE</scope>
</reference>
<accession>A0A645J1D1</accession>
<keyword evidence="1" id="KW-0472">Membrane</keyword>
<keyword evidence="1" id="KW-0812">Transmembrane</keyword>
<evidence type="ECO:0000313" key="2">
    <source>
        <dbReference type="EMBL" id="MPN54304.1"/>
    </source>
</evidence>
<dbReference type="EMBL" id="VSSQ01122405">
    <property type="protein sequence ID" value="MPN54304.1"/>
    <property type="molecule type" value="Genomic_DNA"/>
</dbReference>
<comment type="caution">
    <text evidence="2">The sequence shown here is derived from an EMBL/GenBank/DDBJ whole genome shotgun (WGS) entry which is preliminary data.</text>
</comment>
<keyword evidence="1" id="KW-1133">Transmembrane helix</keyword>
<dbReference type="AlphaFoldDB" id="A0A645J1D1"/>
<sequence>MLVVFEIGLFVIIDIVFVMFNNFYEIVGFSRLRVIFILS</sequence>
<proteinExistence type="predicted"/>
<name>A0A645J1D1_9ZZZZ</name>
<gene>
    <name evidence="2" type="ORF">SDC9_201974</name>
</gene>
<evidence type="ECO:0000256" key="1">
    <source>
        <dbReference type="SAM" id="Phobius"/>
    </source>
</evidence>
<protein>
    <submittedName>
        <fullName evidence="2">Uncharacterized protein</fullName>
    </submittedName>
</protein>